<dbReference type="EMBL" id="CDMZ01004536">
    <property type="protein sequence ID" value="CEM50051.1"/>
    <property type="molecule type" value="Genomic_DNA"/>
</dbReference>
<dbReference type="InterPro" id="IPR028889">
    <property type="entry name" value="USP"/>
</dbReference>
<keyword evidence="7" id="KW-0788">Thiol protease</keyword>
<feature type="compositionally biased region" description="Basic and acidic residues" evidence="8">
    <location>
        <begin position="615"/>
        <end position="626"/>
    </location>
</feature>
<feature type="domain" description="USP" evidence="9">
    <location>
        <begin position="23"/>
        <end position="1012"/>
    </location>
</feature>
<dbReference type="Pfam" id="PF00443">
    <property type="entry name" value="UCH"/>
    <property type="match status" value="2"/>
</dbReference>
<reference evidence="10" key="1">
    <citation type="submission" date="2014-11" db="EMBL/GenBank/DDBJ databases">
        <authorList>
            <person name="Otto D Thomas"/>
            <person name="Naeem Raeece"/>
        </authorList>
    </citation>
    <scope>NUCLEOTIDE SEQUENCE</scope>
</reference>
<evidence type="ECO:0000313" key="10">
    <source>
        <dbReference type="EMBL" id="CEM50051.1"/>
    </source>
</evidence>
<evidence type="ECO:0000256" key="1">
    <source>
        <dbReference type="ARBA" id="ARBA00000707"/>
    </source>
</evidence>
<feature type="compositionally biased region" description="Basic and acidic residues" evidence="8">
    <location>
        <begin position="164"/>
        <end position="179"/>
    </location>
</feature>
<feature type="compositionally biased region" description="Basic and acidic residues" evidence="8">
    <location>
        <begin position="571"/>
        <end position="580"/>
    </location>
</feature>
<evidence type="ECO:0000256" key="3">
    <source>
        <dbReference type="ARBA" id="ARBA00012759"/>
    </source>
</evidence>
<feature type="region of interest" description="Disordered" evidence="8">
    <location>
        <begin position="435"/>
        <end position="472"/>
    </location>
</feature>
<accession>A0A0G4HZT7</accession>
<evidence type="ECO:0000256" key="2">
    <source>
        <dbReference type="ARBA" id="ARBA00009085"/>
    </source>
</evidence>
<feature type="compositionally biased region" description="Polar residues" evidence="8">
    <location>
        <begin position="750"/>
        <end position="759"/>
    </location>
</feature>
<dbReference type="InterPro" id="IPR050164">
    <property type="entry name" value="Peptidase_C19"/>
</dbReference>
<dbReference type="GO" id="GO:0005829">
    <property type="term" value="C:cytosol"/>
    <property type="evidence" value="ECO:0007669"/>
    <property type="project" value="TreeGrafter"/>
</dbReference>
<dbReference type="GO" id="GO:0016579">
    <property type="term" value="P:protein deubiquitination"/>
    <property type="evidence" value="ECO:0007669"/>
    <property type="project" value="InterPro"/>
</dbReference>
<feature type="region of interest" description="Disordered" evidence="8">
    <location>
        <begin position="496"/>
        <end position="868"/>
    </location>
</feature>
<keyword evidence="5" id="KW-0833">Ubl conjugation pathway</keyword>
<dbReference type="PANTHER" id="PTHR24006">
    <property type="entry name" value="UBIQUITIN CARBOXYL-TERMINAL HYDROLASE"/>
    <property type="match status" value="1"/>
</dbReference>
<dbReference type="InterPro" id="IPR018200">
    <property type="entry name" value="USP_CS"/>
</dbReference>
<feature type="compositionally biased region" description="Basic and acidic residues" evidence="8">
    <location>
        <begin position="682"/>
        <end position="706"/>
    </location>
</feature>
<evidence type="ECO:0000256" key="7">
    <source>
        <dbReference type="ARBA" id="ARBA00022807"/>
    </source>
</evidence>
<evidence type="ECO:0000256" key="4">
    <source>
        <dbReference type="ARBA" id="ARBA00022670"/>
    </source>
</evidence>
<dbReference type="GO" id="GO:0004843">
    <property type="term" value="F:cysteine-type deubiquitinase activity"/>
    <property type="evidence" value="ECO:0007669"/>
    <property type="project" value="UniProtKB-EC"/>
</dbReference>
<dbReference type="GO" id="GO:0006508">
    <property type="term" value="P:proteolysis"/>
    <property type="evidence" value="ECO:0007669"/>
    <property type="project" value="UniProtKB-KW"/>
</dbReference>
<dbReference type="VEuPathDB" id="CryptoDB:Cvel_9765"/>
<feature type="compositionally biased region" description="Gly residues" evidence="8">
    <location>
        <begin position="454"/>
        <end position="467"/>
    </location>
</feature>
<keyword evidence="6" id="KW-0378">Hydrolase</keyword>
<name>A0A0G4HZT7_9ALVE</name>
<keyword evidence="4" id="KW-0645">Protease</keyword>
<evidence type="ECO:0000256" key="6">
    <source>
        <dbReference type="ARBA" id="ARBA00022801"/>
    </source>
</evidence>
<feature type="compositionally biased region" description="Low complexity" evidence="8">
    <location>
        <begin position="792"/>
        <end position="811"/>
    </location>
</feature>
<dbReference type="GO" id="GO:0005634">
    <property type="term" value="C:nucleus"/>
    <property type="evidence" value="ECO:0007669"/>
    <property type="project" value="TreeGrafter"/>
</dbReference>
<dbReference type="AlphaFoldDB" id="A0A0G4HZT7"/>
<evidence type="ECO:0000256" key="8">
    <source>
        <dbReference type="SAM" id="MobiDB-lite"/>
    </source>
</evidence>
<dbReference type="Gene3D" id="3.90.70.10">
    <property type="entry name" value="Cysteine proteinases"/>
    <property type="match status" value="2"/>
</dbReference>
<dbReference type="PANTHER" id="PTHR24006:SF888">
    <property type="entry name" value="UBIQUITIN CARBOXYL-TERMINAL HYDROLASE 30"/>
    <property type="match status" value="1"/>
</dbReference>
<feature type="compositionally biased region" description="Basic and acidic residues" evidence="8">
    <location>
        <begin position="527"/>
        <end position="558"/>
    </location>
</feature>
<dbReference type="InterPro" id="IPR038765">
    <property type="entry name" value="Papain-like_cys_pep_sf"/>
</dbReference>
<proteinExistence type="inferred from homology"/>
<evidence type="ECO:0000259" key="9">
    <source>
        <dbReference type="PROSITE" id="PS50235"/>
    </source>
</evidence>
<evidence type="ECO:0000256" key="5">
    <source>
        <dbReference type="ARBA" id="ARBA00022786"/>
    </source>
</evidence>
<protein>
    <recommendedName>
        <fullName evidence="3">ubiquitinyl hydrolase 1</fullName>
        <ecNumber evidence="3">3.4.19.12</ecNumber>
    </recommendedName>
</protein>
<dbReference type="InterPro" id="IPR001394">
    <property type="entry name" value="Peptidase_C19_UCH"/>
</dbReference>
<dbReference type="PROSITE" id="PS50235">
    <property type="entry name" value="USP_3"/>
    <property type="match status" value="1"/>
</dbReference>
<feature type="region of interest" description="Disordered" evidence="8">
    <location>
        <begin position="156"/>
        <end position="179"/>
    </location>
</feature>
<comment type="catalytic activity">
    <reaction evidence="1">
        <text>Thiol-dependent hydrolysis of ester, thioester, amide, peptide and isopeptide bonds formed by the C-terminal Gly of ubiquitin (a 76-residue protein attached to proteins as an intracellular targeting signal).</text>
        <dbReference type="EC" id="3.4.19.12"/>
    </reaction>
</comment>
<sequence>MQVLEWNCRLKKEQEAFLGRLPPGLPNPRYNCYVNALLQALASLPEFCASVQSLFGEDKRVVQCSSGPAESRSSRFPSRSAVAESGVLKVLSCVLQFLNNNCSKEGSRGTQGNGRWSVSELRPLLGPLAFSNDEEDAYEALHLLLSALEETVTEMGGQGGAEAGEERGTAREKEHEKDEDKALWYETEKGLPLPHELFQGTLSSFRLCTQCGLQSRPVESLFVDLPLHIPHQSPFFPGPSPDVGKLLETMSAPELVEGVVCVLCSLRVAARTLRCRAEATERALRSLIALSRPCDEQSRSSAASEGPAPAPAAVTPLLDQAGVGVCPLLTPPLRSGLLVEAAHARAQECRVNVMIAEAERAGGLRCEGKQQRGTWSGSDGCESKEKDPLDFDLLCEALPVLEGFAVRTRQERSVRVVKWPRILCLSLRRQTSVAFPSPLWQGPPSSSSADSGERGSGSPWGGGGKGGFHGKNRAHVRFSSALTIVVGKGGHRSNAFAPVRQEEKEGGLGLCSDHGEGLEETLSVESVHPREGGRYGRETGDDGGEKSLEEVASKRDDISGGPERGGTNGGEKGEKGERSLSGEIPDPPSLSVSSARCKDESTAVSIEGDGQSRNSVERRSNERLQQEDVAVCSEVKQSHLKGGREGSKAMELSPQSNVEKSSNRKRRKQEKKVHPTPQTKCLSEKGSARLGVEKVVEAGEEGKELYVETEEAPSREMGGAEEEGEEGGERGNRTAKTHATHPDQEKRGNCLSSSVTHSLQEAESHQTLKLTHPVPPSQGDTGAPASLSLAGPSTPSLHLSPPSRPSSSSPRSRPPRRFTGIDSGGAGRHAGLRTSPFLQHPSLHAAGGGGHDGSLSRGTGEGGSEGAAGNWSSLCVDIEGAAAAEREIRRRPRGTVEGNRRTNRQACTYGLRAVIEHQGTTNAGHFVCFRKWDLSSWRLPGPSPPSPSVLGKAFREFGSFFGSSCVAENAGERERGHRIGTGWLLTSDEVVCRVPPQAVEASQAYLLFYAMEAFQGAS</sequence>
<organism evidence="10">
    <name type="scientific">Chromera velia CCMP2878</name>
    <dbReference type="NCBI Taxonomy" id="1169474"/>
    <lineage>
        <taxon>Eukaryota</taxon>
        <taxon>Sar</taxon>
        <taxon>Alveolata</taxon>
        <taxon>Colpodellida</taxon>
        <taxon>Chromeraceae</taxon>
        <taxon>Chromera</taxon>
    </lineage>
</organism>
<comment type="similarity">
    <text evidence="2">Belongs to the peptidase C19 family.</text>
</comment>
<dbReference type="SUPFAM" id="SSF54001">
    <property type="entry name" value="Cysteine proteinases"/>
    <property type="match status" value="1"/>
</dbReference>
<dbReference type="EC" id="3.4.19.12" evidence="3"/>
<gene>
    <name evidence="10" type="ORF">Cvel_9765</name>
</gene>
<dbReference type="PROSITE" id="PS00973">
    <property type="entry name" value="USP_2"/>
    <property type="match status" value="1"/>
</dbReference>